<comment type="caution">
    <text evidence="2">The sequence shown here is derived from an EMBL/GenBank/DDBJ whole genome shotgun (WGS) entry which is preliminary data.</text>
</comment>
<feature type="non-terminal residue" evidence="2">
    <location>
        <position position="215"/>
    </location>
</feature>
<dbReference type="GO" id="GO:0005509">
    <property type="term" value="F:calcium ion binding"/>
    <property type="evidence" value="ECO:0007669"/>
    <property type="project" value="InterPro"/>
</dbReference>
<dbReference type="Gene3D" id="1.10.238.10">
    <property type="entry name" value="EF-hand"/>
    <property type="match status" value="1"/>
</dbReference>
<proteinExistence type="predicted"/>
<sequence length="215" mass="24427">VWDVEKTGLIDESELGSMLIDLGFELPTVEERVRLMNNTEKARSSARAVGVENVGKAGEGVNFWVLLQLLRIMCCFDERRVLERETEAAQQNQFSQGEVNGFRLAFTQWVEKDKVFMAYDAMNRFGAQPHHEDPDTVLSEEGLARLLRGGMGLNLGGRMDLRRKLQRKVDTLDPRGRIDFADFLRLMRWALASNFADINLTAHGEKDHDKAEASQ</sequence>
<dbReference type="Proteomes" id="UP000654075">
    <property type="component" value="Unassembled WGS sequence"/>
</dbReference>
<evidence type="ECO:0000259" key="1">
    <source>
        <dbReference type="PROSITE" id="PS50222"/>
    </source>
</evidence>
<protein>
    <recommendedName>
        <fullName evidence="1">EF-hand domain-containing protein</fullName>
    </recommendedName>
</protein>
<dbReference type="AlphaFoldDB" id="A0A813FNJ6"/>
<dbReference type="EMBL" id="CAJNNV010025299">
    <property type="protein sequence ID" value="CAE8613712.1"/>
    <property type="molecule type" value="Genomic_DNA"/>
</dbReference>
<dbReference type="PROSITE" id="PS50222">
    <property type="entry name" value="EF_HAND_2"/>
    <property type="match status" value="1"/>
</dbReference>
<organism evidence="2 3">
    <name type="scientific">Polarella glacialis</name>
    <name type="common">Dinoflagellate</name>
    <dbReference type="NCBI Taxonomy" id="89957"/>
    <lineage>
        <taxon>Eukaryota</taxon>
        <taxon>Sar</taxon>
        <taxon>Alveolata</taxon>
        <taxon>Dinophyceae</taxon>
        <taxon>Suessiales</taxon>
        <taxon>Suessiaceae</taxon>
        <taxon>Polarella</taxon>
    </lineage>
</organism>
<keyword evidence="3" id="KW-1185">Reference proteome</keyword>
<gene>
    <name evidence="2" type="ORF">PGLA1383_LOCUS31462</name>
</gene>
<dbReference type="InterPro" id="IPR002048">
    <property type="entry name" value="EF_hand_dom"/>
</dbReference>
<feature type="domain" description="EF-hand" evidence="1">
    <location>
        <begin position="1"/>
        <end position="25"/>
    </location>
</feature>
<evidence type="ECO:0000313" key="3">
    <source>
        <dbReference type="Proteomes" id="UP000654075"/>
    </source>
</evidence>
<name>A0A813FNJ6_POLGL</name>
<accession>A0A813FNJ6</accession>
<evidence type="ECO:0000313" key="2">
    <source>
        <dbReference type="EMBL" id="CAE8613712.1"/>
    </source>
</evidence>
<reference evidence="2" key="1">
    <citation type="submission" date="2021-02" db="EMBL/GenBank/DDBJ databases">
        <authorList>
            <person name="Dougan E. K."/>
            <person name="Rhodes N."/>
            <person name="Thang M."/>
            <person name="Chan C."/>
        </authorList>
    </citation>
    <scope>NUCLEOTIDE SEQUENCE</scope>
</reference>